<dbReference type="PANTHER" id="PTHR35008">
    <property type="entry name" value="BLL4482 PROTEIN-RELATED"/>
    <property type="match status" value="1"/>
</dbReference>
<dbReference type="InterPro" id="IPR009056">
    <property type="entry name" value="Cyt_c-like_dom"/>
</dbReference>
<comment type="subcellular location">
    <subcellularLocation>
        <location evidence="1">Cell membrane</location>
    </subcellularLocation>
</comment>
<dbReference type="SUPFAM" id="SSF46626">
    <property type="entry name" value="Cytochrome c"/>
    <property type="match status" value="3"/>
</dbReference>
<name>A0ABQ3G2T8_9BURK</name>
<feature type="domain" description="Cytochrome c" evidence="12">
    <location>
        <begin position="42"/>
        <end position="145"/>
    </location>
</feature>
<organism evidence="13 14">
    <name type="scientific">Pseudorhodoferax aquiterrae</name>
    <dbReference type="NCBI Taxonomy" id="747304"/>
    <lineage>
        <taxon>Bacteria</taxon>
        <taxon>Pseudomonadati</taxon>
        <taxon>Pseudomonadota</taxon>
        <taxon>Betaproteobacteria</taxon>
        <taxon>Burkholderiales</taxon>
        <taxon>Comamonadaceae</taxon>
    </lineage>
</organism>
<evidence type="ECO:0000256" key="7">
    <source>
        <dbReference type="ARBA" id="ARBA00022737"/>
    </source>
</evidence>
<evidence type="ECO:0000256" key="10">
    <source>
        <dbReference type="ARBA" id="ARBA00023136"/>
    </source>
</evidence>
<keyword evidence="8" id="KW-0249">Electron transport</keyword>
<dbReference type="InterPro" id="IPR014353">
    <property type="entry name" value="Membr-bd_ADH_cyt_c"/>
</dbReference>
<dbReference type="PROSITE" id="PS51007">
    <property type="entry name" value="CYTC"/>
    <property type="match status" value="3"/>
</dbReference>
<protein>
    <submittedName>
        <fullName evidence="13">Cytochrome c</fullName>
    </submittedName>
</protein>
<evidence type="ECO:0000313" key="14">
    <source>
        <dbReference type="Proteomes" id="UP000626210"/>
    </source>
</evidence>
<evidence type="ECO:0000256" key="3">
    <source>
        <dbReference type="ARBA" id="ARBA00022475"/>
    </source>
</evidence>
<keyword evidence="6" id="KW-0732">Signal</keyword>
<dbReference type="PIRSF" id="PIRSF000018">
    <property type="entry name" value="Mb_ADH_cyt_c"/>
    <property type="match status" value="1"/>
</dbReference>
<evidence type="ECO:0000256" key="6">
    <source>
        <dbReference type="ARBA" id="ARBA00022729"/>
    </source>
</evidence>
<keyword evidence="3" id="KW-1003">Cell membrane</keyword>
<evidence type="ECO:0000256" key="5">
    <source>
        <dbReference type="ARBA" id="ARBA00022723"/>
    </source>
</evidence>
<comment type="caution">
    <text evidence="13">The sequence shown here is derived from an EMBL/GenBank/DDBJ whole genome shotgun (WGS) entry which is preliminary data.</text>
</comment>
<keyword evidence="2" id="KW-0813">Transport</keyword>
<dbReference type="Proteomes" id="UP000626210">
    <property type="component" value="Unassembled WGS sequence"/>
</dbReference>
<feature type="domain" description="Cytochrome c" evidence="12">
    <location>
        <begin position="340"/>
        <end position="430"/>
    </location>
</feature>
<dbReference type="PRINTS" id="PR00605">
    <property type="entry name" value="CYTCHROMECIC"/>
</dbReference>
<dbReference type="Pfam" id="PF00034">
    <property type="entry name" value="Cytochrom_C"/>
    <property type="match status" value="2"/>
</dbReference>
<evidence type="ECO:0000256" key="4">
    <source>
        <dbReference type="ARBA" id="ARBA00022617"/>
    </source>
</evidence>
<keyword evidence="14" id="KW-1185">Reference proteome</keyword>
<dbReference type="InterPro" id="IPR036909">
    <property type="entry name" value="Cyt_c-like_dom_sf"/>
</dbReference>
<evidence type="ECO:0000256" key="11">
    <source>
        <dbReference type="PROSITE-ProRule" id="PRU00433"/>
    </source>
</evidence>
<proteinExistence type="predicted"/>
<gene>
    <name evidence="13" type="ORF">GCM10007320_31350</name>
</gene>
<accession>A0ABQ3G2T8</accession>
<evidence type="ECO:0000256" key="8">
    <source>
        <dbReference type="ARBA" id="ARBA00022982"/>
    </source>
</evidence>
<evidence type="ECO:0000259" key="12">
    <source>
        <dbReference type="PROSITE" id="PS51007"/>
    </source>
</evidence>
<keyword evidence="5 11" id="KW-0479">Metal-binding</keyword>
<keyword evidence="10" id="KW-0472">Membrane</keyword>
<evidence type="ECO:0000313" key="13">
    <source>
        <dbReference type="EMBL" id="GHC85943.1"/>
    </source>
</evidence>
<dbReference type="InterPro" id="IPR008168">
    <property type="entry name" value="Cyt_C_IC"/>
</dbReference>
<dbReference type="PANTHER" id="PTHR35008:SF8">
    <property type="entry name" value="ALCOHOL DEHYDROGENASE CYTOCHROME C SUBUNIT"/>
    <property type="match status" value="1"/>
</dbReference>
<feature type="domain" description="Cytochrome c" evidence="12">
    <location>
        <begin position="188"/>
        <end position="300"/>
    </location>
</feature>
<dbReference type="Gene3D" id="1.10.760.10">
    <property type="entry name" value="Cytochrome c-like domain"/>
    <property type="match status" value="3"/>
</dbReference>
<reference evidence="14" key="1">
    <citation type="journal article" date="2019" name="Int. J. Syst. Evol. Microbiol.">
        <title>The Global Catalogue of Microorganisms (GCM) 10K type strain sequencing project: providing services to taxonomists for standard genome sequencing and annotation.</title>
        <authorList>
            <consortium name="The Broad Institute Genomics Platform"/>
            <consortium name="The Broad Institute Genome Sequencing Center for Infectious Disease"/>
            <person name="Wu L."/>
            <person name="Ma J."/>
        </authorList>
    </citation>
    <scope>NUCLEOTIDE SEQUENCE [LARGE SCALE GENOMIC DNA]</scope>
    <source>
        <strain evidence="14">KCTC 23314</strain>
    </source>
</reference>
<dbReference type="RefSeq" id="WP_189687877.1">
    <property type="nucleotide sequence ID" value="NZ_BMYK01000008.1"/>
</dbReference>
<keyword evidence="7" id="KW-0677">Repeat</keyword>
<keyword evidence="9 11" id="KW-0408">Iron</keyword>
<evidence type="ECO:0000256" key="2">
    <source>
        <dbReference type="ARBA" id="ARBA00022448"/>
    </source>
</evidence>
<dbReference type="EMBL" id="BMYK01000008">
    <property type="protein sequence ID" value="GHC85943.1"/>
    <property type="molecule type" value="Genomic_DNA"/>
</dbReference>
<dbReference type="InterPro" id="IPR051459">
    <property type="entry name" value="Cytochrome_c-type_DH"/>
</dbReference>
<sequence length="451" mass="48003">MRTLLRILGALVVLGVLAALALVFVPLRLTPPQEALAADWQPEPGRGAYVMRAGDCVACHTADGGASLAGGRGIASPMGTIWSSNITPDKETGIGNWTLDQFRAAMVDGVNAHGQHLYPAMPYENYRFMQERDIRALYAYLMHEVPPVRNAVQDTRLQFPFNLRFGIRAWNWLALRGDPRWQPASADAQRARGQYLVEGPGHCAACHSPRTFYMAQNGTRLGDAAFLTGGVLDGWTAPALRGADAPIRNWSVAELAAYLATGRNAHAVANGEMALAIEHSLQHLTDQDLVAMAAFLRGMDGQPVGPLPDQVAAPGPRAMPAPAADDAGQATAKMLTAATPAMPLGARLYLDNCAACHFDTGKGAAEIFPALQGNALVQGRDPGPLLSIILHGTAAPSTDRRPMRLVMQGYADRLNDEEVAALADFVRSAWGNGAGTVSAQQVAAARSAKRH</sequence>
<evidence type="ECO:0000256" key="1">
    <source>
        <dbReference type="ARBA" id="ARBA00004236"/>
    </source>
</evidence>
<keyword evidence="4 11" id="KW-0349">Heme</keyword>
<evidence type="ECO:0000256" key="9">
    <source>
        <dbReference type="ARBA" id="ARBA00023004"/>
    </source>
</evidence>